<evidence type="ECO:0000313" key="7">
    <source>
        <dbReference type="EMBL" id="MCK9800880.1"/>
    </source>
</evidence>
<dbReference type="CDD" id="cd12915">
    <property type="entry name" value="PDC2_DGC_like"/>
    <property type="match status" value="1"/>
</dbReference>
<dbReference type="EMBL" id="JALQCW010000074">
    <property type="protein sequence ID" value="MCK9800880.1"/>
    <property type="molecule type" value="Genomic_DNA"/>
</dbReference>
<dbReference type="SUPFAM" id="SSF103190">
    <property type="entry name" value="Sensory domain-like"/>
    <property type="match status" value="1"/>
</dbReference>
<evidence type="ECO:0000256" key="3">
    <source>
        <dbReference type="ARBA" id="ARBA00012528"/>
    </source>
</evidence>
<dbReference type="InterPro" id="IPR029151">
    <property type="entry name" value="Sensor-like_sf"/>
</dbReference>
<dbReference type="InterPro" id="IPR029787">
    <property type="entry name" value="Nucleotide_cyclase"/>
</dbReference>
<proteinExistence type="predicted"/>
<dbReference type="InterPro" id="IPR050469">
    <property type="entry name" value="Diguanylate_Cyclase"/>
</dbReference>
<dbReference type="InterPro" id="IPR000160">
    <property type="entry name" value="GGDEF_dom"/>
</dbReference>
<dbReference type="SUPFAM" id="SSF55073">
    <property type="entry name" value="Nucleotide cyclase"/>
    <property type="match status" value="1"/>
</dbReference>
<dbReference type="Gene3D" id="3.30.70.270">
    <property type="match status" value="1"/>
</dbReference>
<evidence type="ECO:0000256" key="4">
    <source>
        <dbReference type="ARBA" id="ARBA00034247"/>
    </source>
</evidence>
<comment type="subcellular location">
    <subcellularLocation>
        <location evidence="2">Cell inner membrane</location>
    </subcellularLocation>
</comment>
<evidence type="ECO:0000256" key="2">
    <source>
        <dbReference type="ARBA" id="ARBA00004533"/>
    </source>
</evidence>
<dbReference type="NCBIfam" id="TIGR00254">
    <property type="entry name" value="GGDEF"/>
    <property type="match status" value="1"/>
</dbReference>
<dbReference type="GO" id="GO:0052621">
    <property type="term" value="F:diguanylate cyclase activity"/>
    <property type="evidence" value="ECO:0007669"/>
    <property type="project" value="UniProtKB-EC"/>
</dbReference>
<dbReference type="Pfam" id="PF22588">
    <property type="entry name" value="dCache_1_like"/>
    <property type="match status" value="1"/>
</dbReference>
<dbReference type="CDD" id="cd01949">
    <property type="entry name" value="GGDEF"/>
    <property type="match status" value="1"/>
</dbReference>
<dbReference type="CDD" id="cd12914">
    <property type="entry name" value="PDC1_DGC_like"/>
    <property type="match status" value="1"/>
</dbReference>
<reference evidence="7 8" key="2">
    <citation type="journal article" date="2023" name="Plant Pathol.">
        <title>Dismantling and reorganizing Pseudomonas marginalis sensu#lato.</title>
        <authorList>
            <person name="Sawada H."/>
            <person name="Fujikawa T."/>
            <person name="Satou M."/>
        </authorList>
    </citation>
    <scope>NUCLEOTIDE SEQUENCE [LARGE SCALE GENOMIC DNA]</scope>
    <source>
        <strain evidence="7 8">MAFF 302030</strain>
    </source>
</reference>
<comment type="cofactor">
    <cofactor evidence="1">
        <name>Mg(2+)</name>
        <dbReference type="ChEBI" id="CHEBI:18420"/>
    </cofactor>
</comment>
<dbReference type="PANTHER" id="PTHR45138:SF9">
    <property type="entry name" value="DIGUANYLATE CYCLASE DGCM-RELATED"/>
    <property type="match status" value="1"/>
</dbReference>
<keyword evidence="5" id="KW-1133">Transmembrane helix</keyword>
<dbReference type="PANTHER" id="PTHR45138">
    <property type="entry name" value="REGULATORY COMPONENTS OF SENSORY TRANSDUCTION SYSTEM"/>
    <property type="match status" value="1"/>
</dbReference>
<dbReference type="EC" id="2.7.7.65" evidence="3"/>
<dbReference type="SMART" id="SM00267">
    <property type="entry name" value="GGDEF"/>
    <property type="match status" value="1"/>
</dbReference>
<name>A0A9X1YZA7_9PSED</name>
<comment type="caution">
    <text evidence="7">The sequence shown here is derived from an EMBL/GenBank/DDBJ whole genome shotgun (WGS) entry which is preliminary data.</text>
</comment>
<accession>A0A9X1YZA7</accession>
<evidence type="ECO:0000313" key="8">
    <source>
        <dbReference type="Proteomes" id="UP001155059"/>
    </source>
</evidence>
<feature type="transmembrane region" description="Helical" evidence="5">
    <location>
        <begin position="7"/>
        <end position="28"/>
    </location>
</feature>
<dbReference type="AlphaFoldDB" id="A0A9X1YZA7"/>
<sequence length="501" mass="55447">MKRDLRLASLLTYLVCSSVILMTLWQIWTARQNTLSDIQTDTVNLTNALNTYTEGIFKQSELVLIGLTERIENLGDDPSDVQRLKSVVEQEMAALPQLNSMAWYDDQGNWRFSTHPIAKRTNASDREFFTYHRDHPSREVFIGPAIRSRVTGAWVISVSRRIDHGDGSFAGVLSVTVGLDYLLSFYKSIEVGQTGVISLTSAQGRLLLRYPFREEDIGRDLSSAPIFAQALADTSSGTADFISKVDGVRRLYAFRKSAEYPLVTTVAVGQDEALGAWWSQSKQSAVVVLLLSGLLLVLGRRLINHINRRISAEQALMDSRSRLLELNQTLEVLASEDKLTGLANRRRFDAFLDVEFQRAKRSGLPLSLILIDVDFFKRYNDHYGHLAGDECLKNISRLIQACVGRPGDMVARYGGEEIAVVLPNTDEAGARAVAEAIRHDVERAGLPHQGSPLGMITVSAGGATCLGADETCHQERLIELADQALYAAKSAGRNRTAYTTP</sequence>
<gene>
    <name evidence="7" type="ORF">M1B34_25165</name>
</gene>
<dbReference type="RefSeq" id="WP_268266531.1">
    <property type="nucleotide sequence ID" value="NZ_JALQCW010000074.1"/>
</dbReference>
<keyword evidence="5" id="KW-0472">Membrane</keyword>
<dbReference type="Proteomes" id="UP001155059">
    <property type="component" value="Unassembled WGS sequence"/>
</dbReference>
<dbReference type="GO" id="GO:1902201">
    <property type="term" value="P:negative regulation of bacterial-type flagellum-dependent cell motility"/>
    <property type="evidence" value="ECO:0007669"/>
    <property type="project" value="TreeGrafter"/>
</dbReference>
<evidence type="ECO:0000256" key="5">
    <source>
        <dbReference type="SAM" id="Phobius"/>
    </source>
</evidence>
<dbReference type="Gene3D" id="3.30.450.20">
    <property type="entry name" value="PAS domain"/>
    <property type="match status" value="2"/>
</dbReference>
<dbReference type="GO" id="GO:0043709">
    <property type="term" value="P:cell adhesion involved in single-species biofilm formation"/>
    <property type="evidence" value="ECO:0007669"/>
    <property type="project" value="TreeGrafter"/>
</dbReference>
<evidence type="ECO:0000256" key="1">
    <source>
        <dbReference type="ARBA" id="ARBA00001946"/>
    </source>
</evidence>
<dbReference type="InterPro" id="IPR043128">
    <property type="entry name" value="Rev_trsase/Diguanyl_cyclase"/>
</dbReference>
<evidence type="ECO:0000259" key="6">
    <source>
        <dbReference type="PROSITE" id="PS50887"/>
    </source>
</evidence>
<feature type="domain" description="GGDEF" evidence="6">
    <location>
        <begin position="364"/>
        <end position="501"/>
    </location>
</feature>
<organism evidence="7 8">
    <name type="scientific">Pseudomonas morbosilactucae</name>
    <dbReference type="NCBI Taxonomy" id="2938197"/>
    <lineage>
        <taxon>Bacteria</taxon>
        <taxon>Pseudomonadati</taxon>
        <taxon>Pseudomonadota</taxon>
        <taxon>Gammaproteobacteria</taxon>
        <taxon>Pseudomonadales</taxon>
        <taxon>Pseudomonadaceae</taxon>
        <taxon>Pseudomonas</taxon>
    </lineage>
</organism>
<dbReference type="FunFam" id="3.30.70.270:FF:000001">
    <property type="entry name" value="Diguanylate cyclase domain protein"/>
    <property type="match status" value="1"/>
</dbReference>
<comment type="catalytic activity">
    <reaction evidence="4">
        <text>2 GTP = 3',3'-c-di-GMP + 2 diphosphate</text>
        <dbReference type="Rhea" id="RHEA:24898"/>
        <dbReference type="ChEBI" id="CHEBI:33019"/>
        <dbReference type="ChEBI" id="CHEBI:37565"/>
        <dbReference type="ChEBI" id="CHEBI:58805"/>
        <dbReference type="EC" id="2.7.7.65"/>
    </reaction>
</comment>
<keyword evidence="5" id="KW-0812">Transmembrane</keyword>
<dbReference type="PROSITE" id="PS50887">
    <property type="entry name" value="GGDEF"/>
    <property type="match status" value="1"/>
</dbReference>
<protein>
    <recommendedName>
        <fullName evidence="3">diguanylate cyclase</fullName>
        <ecNumber evidence="3">2.7.7.65</ecNumber>
    </recommendedName>
</protein>
<dbReference type="GO" id="GO:0005886">
    <property type="term" value="C:plasma membrane"/>
    <property type="evidence" value="ECO:0007669"/>
    <property type="project" value="UniProtKB-SubCell"/>
</dbReference>
<dbReference type="InterPro" id="IPR054327">
    <property type="entry name" value="His-kinase-like_sensor"/>
</dbReference>
<reference evidence="7 8" key="1">
    <citation type="journal article" date="2022" name="Int. J. Syst. Evol. Microbiol.">
        <title>Pseudomonas aegrilactucae sp. nov. and Pseudomonas morbosilactucae sp. nov., pathogens causing bacterial rot of lettuce in Japan.</title>
        <authorList>
            <person name="Sawada H."/>
            <person name="Fujikawa T."/>
            <person name="Satou M."/>
        </authorList>
    </citation>
    <scope>NUCLEOTIDE SEQUENCE [LARGE SCALE GENOMIC DNA]</scope>
    <source>
        <strain evidence="7 8">MAFF 302030</strain>
    </source>
</reference>
<dbReference type="Pfam" id="PF00990">
    <property type="entry name" value="GGDEF"/>
    <property type="match status" value="1"/>
</dbReference>